<evidence type="ECO:0000313" key="3">
    <source>
        <dbReference type="Proteomes" id="UP001642360"/>
    </source>
</evidence>
<feature type="compositionally biased region" description="Polar residues" evidence="1">
    <location>
        <begin position="97"/>
        <end position="108"/>
    </location>
</feature>
<protein>
    <submittedName>
        <fullName evidence="2">Uncharacterized protein</fullName>
    </submittedName>
</protein>
<keyword evidence="3" id="KW-1185">Reference proteome</keyword>
<evidence type="ECO:0000313" key="2">
    <source>
        <dbReference type="EMBL" id="CAK9188080.1"/>
    </source>
</evidence>
<feature type="region of interest" description="Disordered" evidence="1">
    <location>
        <begin position="1"/>
        <end position="28"/>
    </location>
</feature>
<feature type="region of interest" description="Disordered" evidence="1">
    <location>
        <begin position="89"/>
        <end position="111"/>
    </location>
</feature>
<accession>A0ABC8V416</accession>
<gene>
    <name evidence="2" type="ORF">ILEXP_LOCUS58710</name>
</gene>
<dbReference type="AlphaFoldDB" id="A0ABC8V416"/>
<evidence type="ECO:0000256" key="1">
    <source>
        <dbReference type="SAM" id="MobiDB-lite"/>
    </source>
</evidence>
<reference evidence="2 3" key="1">
    <citation type="submission" date="2024-02" db="EMBL/GenBank/DDBJ databases">
        <authorList>
            <person name="Vignale AGUSTIN F."/>
            <person name="Sosa J E."/>
            <person name="Modenutti C."/>
        </authorList>
    </citation>
    <scope>NUCLEOTIDE SEQUENCE [LARGE SCALE GENOMIC DNA]</scope>
</reference>
<proteinExistence type="predicted"/>
<comment type="caution">
    <text evidence="2">The sequence shown here is derived from an EMBL/GenBank/DDBJ whole genome shotgun (WGS) entry which is preliminary data.</text>
</comment>
<dbReference type="Proteomes" id="UP001642360">
    <property type="component" value="Unassembled WGS sequence"/>
</dbReference>
<dbReference type="EMBL" id="CAUOFW020010279">
    <property type="protein sequence ID" value="CAK9188080.1"/>
    <property type="molecule type" value="Genomic_DNA"/>
</dbReference>
<sequence>MLLKGQAKGGGLNNHPKGHKTKKSEATANLKMESFKTTCKGKNKRATPLFGILITELCTQNGVVIDPSQKERNAPGDVFGDEDAIRQVEDDAHNEEQTTWEQAPTGSGSDRDVLLGLQVQMNEFGARMDRLKDNQLEILRLLRQGRGAGPSSSTE</sequence>
<name>A0ABC8V416_9AQUA</name>
<organism evidence="2 3">
    <name type="scientific">Ilex paraguariensis</name>
    <name type="common">yerba mate</name>
    <dbReference type="NCBI Taxonomy" id="185542"/>
    <lineage>
        <taxon>Eukaryota</taxon>
        <taxon>Viridiplantae</taxon>
        <taxon>Streptophyta</taxon>
        <taxon>Embryophyta</taxon>
        <taxon>Tracheophyta</taxon>
        <taxon>Spermatophyta</taxon>
        <taxon>Magnoliopsida</taxon>
        <taxon>eudicotyledons</taxon>
        <taxon>Gunneridae</taxon>
        <taxon>Pentapetalae</taxon>
        <taxon>asterids</taxon>
        <taxon>campanulids</taxon>
        <taxon>Aquifoliales</taxon>
        <taxon>Aquifoliaceae</taxon>
        <taxon>Ilex</taxon>
    </lineage>
</organism>